<evidence type="ECO:0000313" key="3">
    <source>
        <dbReference type="Proteomes" id="UP001073227"/>
    </source>
</evidence>
<accession>A0ABT3Z307</accession>
<dbReference type="RefSeq" id="WP_267651835.1">
    <property type="nucleotide sequence ID" value="NZ_JAOVZR010000001.1"/>
</dbReference>
<dbReference type="EMBL" id="JAOVZR010000004">
    <property type="protein sequence ID" value="MCY0150875.1"/>
    <property type="molecule type" value="Genomic_DNA"/>
</dbReference>
<evidence type="ECO:0000313" key="1">
    <source>
        <dbReference type="EMBL" id="MCY0146141.1"/>
    </source>
</evidence>
<name>A0ABT3Z307_9HYPH</name>
<organism evidence="1 3">
    <name type="scientific">Hoeflea algicola</name>
    <dbReference type="NCBI Taxonomy" id="2983763"/>
    <lineage>
        <taxon>Bacteria</taxon>
        <taxon>Pseudomonadati</taxon>
        <taxon>Pseudomonadota</taxon>
        <taxon>Alphaproteobacteria</taxon>
        <taxon>Hyphomicrobiales</taxon>
        <taxon>Rhizobiaceae</taxon>
        <taxon>Hoeflea</taxon>
    </lineage>
</organism>
<proteinExistence type="predicted"/>
<keyword evidence="3" id="KW-1185">Reference proteome</keyword>
<reference evidence="1" key="1">
    <citation type="submission" date="2022-10" db="EMBL/GenBank/DDBJ databases">
        <title>Hoeflea sp. G2-23, isolated from marine algae.</title>
        <authorList>
            <person name="Kristyanto S."/>
            <person name="Kim J.M."/>
            <person name="Jeon C.O."/>
        </authorList>
    </citation>
    <scope>NUCLEOTIDE SEQUENCE</scope>
    <source>
        <strain evidence="1">G2-23</strain>
    </source>
</reference>
<dbReference type="EMBL" id="JAOVZR010000001">
    <property type="protein sequence ID" value="MCY0146141.1"/>
    <property type="molecule type" value="Genomic_DNA"/>
</dbReference>
<sequence length="202" mass="22063">MATALATEVGNQVDSGSIKVLPLVKIVLPGKGETPDKTVGYHTGGRPFTYSGQEYLPNRFLNDDGLVAALGNQITETTLVFSDVPTDNADDGIAAIENYQYINAAVTVSYLCGDPATDEILGVLVTQFYEINDVEFEVGALDEDGQATISLNISIETLSRRYRDQTYAKRSVEDQKRHNSATDTAFAYVATSPDWPEEWGQR</sequence>
<dbReference type="Proteomes" id="UP001073227">
    <property type="component" value="Unassembled WGS sequence"/>
</dbReference>
<comment type="caution">
    <text evidence="1">The sequence shown here is derived from an EMBL/GenBank/DDBJ whole genome shotgun (WGS) entry which is preliminary data.</text>
</comment>
<gene>
    <name evidence="1" type="ORF">OEG84_00015</name>
    <name evidence="2" type="ORF">OEG84_25045</name>
</gene>
<protein>
    <submittedName>
        <fullName evidence="1">DUF2163 domain-containing protein</fullName>
    </submittedName>
</protein>
<evidence type="ECO:0000313" key="2">
    <source>
        <dbReference type="EMBL" id="MCY0150875.1"/>
    </source>
</evidence>